<keyword evidence="4 10" id="KW-0732">Signal</keyword>
<evidence type="ECO:0000313" key="12">
    <source>
        <dbReference type="EMBL" id="OCB92087.1"/>
    </source>
</evidence>
<evidence type="ECO:0000256" key="4">
    <source>
        <dbReference type="ARBA" id="ARBA00022729"/>
    </source>
</evidence>
<protein>
    <submittedName>
        <fullName evidence="12">TRP-domain-containing protein</fullName>
    </submittedName>
</protein>
<feature type="transmembrane region" description="Helical" evidence="9">
    <location>
        <begin position="417"/>
        <end position="437"/>
    </location>
</feature>
<feature type="region of interest" description="Disordered" evidence="8">
    <location>
        <begin position="682"/>
        <end position="707"/>
    </location>
</feature>
<evidence type="ECO:0000259" key="11">
    <source>
        <dbReference type="SMART" id="SM01320"/>
    </source>
</evidence>
<dbReference type="GO" id="GO:0016020">
    <property type="term" value="C:membrane"/>
    <property type="evidence" value="ECO:0007669"/>
    <property type="project" value="UniProtKB-SubCell"/>
</dbReference>
<feature type="domain" description="ML-like" evidence="11">
    <location>
        <begin position="31"/>
        <end position="174"/>
    </location>
</feature>
<evidence type="ECO:0000256" key="3">
    <source>
        <dbReference type="ARBA" id="ARBA00022692"/>
    </source>
</evidence>
<feature type="transmembrane region" description="Helical" evidence="9">
    <location>
        <begin position="588"/>
        <end position="618"/>
    </location>
</feature>
<sequence>MLFPVAARLQRYAAIAFACFACTSLVDAKEEVLFTSSVSYCEPPQLILVQQFDVMYFVKNESVFFNISAASVEENVNVTANLMLNVYGTHSINITLDLCSLLNGALCPLPTYNFIGSETISIKSLGLDLANRISGIAYKIPDLEAFAQLTLTRVDTGEVKACVQSTLSNGWSTRQLAVEWVTGCLAIFAFVSALLSTLLSSPSLAPQRLIDLMLLFQTIVASALLDLNYPVLYRAFATNFSWALGLFGSTEESSIQNAIDNMRHHTGGDMSDATGGDGVELVNRKLSPYNVATVTTAETLEAIKNLQQKIAAHQQLIANGTSELNELLRRDTTVTVTESNVLNAGIPVYVNSLGISTANAFMSIFFTLLMLVAIVLFVFGMGWLFLFFVTKRKEKRGRDAGKLEEWKQGYAGFCKSWALRLILIVFLPIMIFSMHQWTLKDSWLATLFSVLTFLVILFYVLYPSFLTIRLAKRSRPDALYEELQHRVSFGVFHAAYRPPRWWFFTIPVTVLFIKAIVTAFGYASGLVQLILILIIEIFLFISIIVFKPHPTRGADILASTLSIGRILITALTFAFVESFEVAAIPRVGVGIAAAVVASLCVILMFFNIIVNFSLWALWREHLSARLGTRLGSTLRLGHWGRVSAPGSARGSANNSVIDEKDKEADSAAAELGASRLRGGAGAASFYDERPSNPTPDQHQPFDTTMNSPCPSITPTTASSNKMFQRNSDFRVSYASSQMPSTGTTFDSFGAASSSTETTFGRELPRSPKYEGLGFERLVDELGTSELPSTSSAPSTPQSQSQSHSRKGSKMETWVPSVALPRMSESAEESLCDDRRGSPPKT</sequence>
<reference evidence="12" key="1">
    <citation type="submission" date="2016-06" db="EMBL/GenBank/DDBJ databases">
        <title>Draft Genome sequence of the fungus Inonotus baumii.</title>
        <authorList>
            <person name="Zhu H."/>
            <person name="Lin W."/>
        </authorList>
    </citation>
    <scope>NUCLEOTIDE SEQUENCE</scope>
    <source>
        <strain evidence="12">821</strain>
    </source>
</reference>
<accession>A0A9Q5NA29</accession>
<comment type="similarity">
    <text evidence="2">Belongs to the transient receptor potential (TRP) ion channel family.</text>
</comment>
<feature type="compositionally biased region" description="Polar residues" evidence="8">
    <location>
        <begin position="694"/>
        <end position="707"/>
    </location>
</feature>
<gene>
    <name evidence="12" type="ORF">A7U60_g582</name>
</gene>
<feature type="transmembrane region" description="Helical" evidence="9">
    <location>
        <begin position="180"/>
        <end position="200"/>
    </location>
</feature>
<dbReference type="Proteomes" id="UP000757232">
    <property type="component" value="Unassembled WGS sequence"/>
</dbReference>
<dbReference type="InterPro" id="IPR032800">
    <property type="entry name" value="TRP_N"/>
</dbReference>
<evidence type="ECO:0000256" key="9">
    <source>
        <dbReference type="SAM" id="Phobius"/>
    </source>
</evidence>
<name>A0A9Q5NA29_SANBA</name>
<proteinExistence type="inferred from homology"/>
<dbReference type="InterPro" id="IPR040241">
    <property type="entry name" value="TRP_Flc/Pkd2-like"/>
</dbReference>
<dbReference type="PANTHER" id="PTHR31145">
    <property type="entry name" value="INTEGRAL MEMBRANE PROTEIN (AFU_ORTHOLOGUE AFUA_7G01610)"/>
    <property type="match status" value="1"/>
</dbReference>
<dbReference type="SMART" id="SM01320">
    <property type="entry name" value="TRP_N"/>
    <property type="match status" value="1"/>
</dbReference>
<dbReference type="GO" id="GO:0055085">
    <property type="term" value="P:transmembrane transport"/>
    <property type="evidence" value="ECO:0007669"/>
    <property type="project" value="TreeGrafter"/>
</dbReference>
<evidence type="ECO:0000256" key="6">
    <source>
        <dbReference type="ARBA" id="ARBA00023136"/>
    </source>
</evidence>
<comment type="subcellular location">
    <subcellularLocation>
        <location evidence="1">Membrane</location>
        <topology evidence="1">Multi-pass membrane protein</topology>
    </subcellularLocation>
</comment>
<feature type="compositionally biased region" description="Polar residues" evidence="8">
    <location>
        <begin position="744"/>
        <end position="758"/>
    </location>
</feature>
<feature type="chain" id="PRO_5040179347" evidence="10">
    <location>
        <begin position="29"/>
        <end position="841"/>
    </location>
</feature>
<feature type="compositionally biased region" description="Low complexity" evidence="8">
    <location>
        <begin position="783"/>
        <end position="802"/>
    </location>
</feature>
<feature type="transmembrane region" description="Helical" evidence="9">
    <location>
        <begin position="558"/>
        <end position="576"/>
    </location>
</feature>
<keyword evidence="3 9" id="KW-0812">Transmembrane</keyword>
<feature type="transmembrane region" description="Helical" evidence="9">
    <location>
        <begin position="443"/>
        <end position="465"/>
    </location>
</feature>
<feature type="transmembrane region" description="Helical" evidence="9">
    <location>
        <begin position="501"/>
        <end position="520"/>
    </location>
</feature>
<dbReference type="Pfam" id="PF14558">
    <property type="entry name" value="TRP_N"/>
    <property type="match status" value="1"/>
</dbReference>
<feature type="region of interest" description="Disordered" evidence="8">
    <location>
        <begin position="645"/>
        <end position="668"/>
    </location>
</feature>
<feature type="compositionally biased region" description="Basic and acidic residues" evidence="8">
    <location>
        <begin position="831"/>
        <end position="841"/>
    </location>
</feature>
<evidence type="ECO:0000256" key="1">
    <source>
        <dbReference type="ARBA" id="ARBA00004141"/>
    </source>
</evidence>
<dbReference type="EMBL" id="LNZH02000035">
    <property type="protein sequence ID" value="OCB92087.1"/>
    <property type="molecule type" value="Genomic_DNA"/>
</dbReference>
<evidence type="ECO:0000256" key="5">
    <source>
        <dbReference type="ARBA" id="ARBA00022989"/>
    </source>
</evidence>
<feature type="signal peptide" evidence="10">
    <location>
        <begin position="1"/>
        <end position="28"/>
    </location>
</feature>
<dbReference type="AlphaFoldDB" id="A0A9Q5NA29"/>
<evidence type="ECO:0000256" key="10">
    <source>
        <dbReference type="SAM" id="SignalP"/>
    </source>
</evidence>
<comment type="caution">
    <text evidence="12">The sequence shown here is derived from an EMBL/GenBank/DDBJ whole genome shotgun (WGS) entry which is preliminary data.</text>
</comment>
<dbReference type="PANTHER" id="PTHR31145:SF2">
    <property type="entry name" value="FLAVIN CARRIER PROTEIN 2"/>
    <property type="match status" value="1"/>
</dbReference>
<keyword evidence="13" id="KW-1185">Reference proteome</keyword>
<feature type="region of interest" description="Disordered" evidence="8">
    <location>
        <begin position="744"/>
        <end position="841"/>
    </location>
</feature>
<organism evidence="12 13">
    <name type="scientific">Sanghuangporus baumii</name>
    <name type="common">Phellinus baumii</name>
    <dbReference type="NCBI Taxonomy" id="108892"/>
    <lineage>
        <taxon>Eukaryota</taxon>
        <taxon>Fungi</taxon>
        <taxon>Dikarya</taxon>
        <taxon>Basidiomycota</taxon>
        <taxon>Agaricomycotina</taxon>
        <taxon>Agaricomycetes</taxon>
        <taxon>Hymenochaetales</taxon>
        <taxon>Hymenochaetaceae</taxon>
        <taxon>Sanghuangporus</taxon>
    </lineage>
</organism>
<feature type="coiled-coil region" evidence="7">
    <location>
        <begin position="296"/>
        <end position="323"/>
    </location>
</feature>
<feature type="transmembrane region" description="Helical" evidence="9">
    <location>
        <begin position="360"/>
        <end position="389"/>
    </location>
</feature>
<keyword evidence="6 9" id="KW-0472">Membrane</keyword>
<dbReference type="Pfam" id="PF06011">
    <property type="entry name" value="TRP"/>
    <property type="match status" value="1"/>
</dbReference>
<evidence type="ECO:0000313" key="13">
    <source>
        <dbReference type="Proteomes" id="UP000757232"/>
    </source>
</evidence>
<evidence type="ECO:0000256" key="8">
    <source>
        <dbReference type="SAM" id="MobiDB-lite"/>
    </source>
</evidence>
<dbReference type="InterPro" id="IPR010308">
    <property type="entry name" value="TRP_C"/>
</dbReference>
<feature type="transmembrane region" description="Helical" evidence="9">
    <location>
        <begin position="526"/>
        <end position="546"/>
    </location>
</feature>
<keyword evidence="7" id="KW-0175">Coiled coil</keyword>
<dbReference type="GO" id="GO:0009272">
    <property type="term" value="P:fungal-type cell wall biogenesis"/>
    <property type="evidence" value="ECO:0007669"/>
    <property type="project" value="TreeGrafter"/>
</dbReference>
<feature type="transmembrane region" description="Helical" evidence="9">
    <location>
        <begin position="212"/>
        <end position="232"/>
    </location>
</feature>
<keyword evidence="5 9" id="KW-1133">Transmembrane helix</keyword>
<dbReference type="OrthoDB" id="2115177at2759"/>
<evidence type="ECO:0000256" key="2">
    <source>
        <dbReference type="ARBA" id="ARBA00010642"/>
    </source>
</evidence>
<evidence type="ECO:0000256" key="7">
    <source>
        <dbReference type="SAM" id="Coils"/>
    </source>
</evidence>